<accession>A0A1X9MB27</accession>
<sequence>MITLMQIMLLSLATFRLTRLLVYDKITEFLRTPFIEDYEEEQEGEMVVFIKPRGTGIRAWIGQLISCYWCTGLWVAIFLYGSWCFFPNFVQPVLVVLSIAAIAAIIETVVQQLVE</sequence>
<gene>
    <name evidence="2" type="primary">yjcA</name>
    <name evidence="2" type="ORF">BkAM31D_12875</name>
</gene>
<feature type="transmembrane region" description="Helical" evidence="1">
    <location>
        <begin position="89"/>
        <end position="110"/>
    </location>
</feature>
<dbReference type="EMBL" id="CP020814">
    <property type="protein sequence ID" value="ARK30649.1"/>
    <property type="molecule type" value="Genomic_DNA"/>
</dbReference>
<keyword evidence="1" id="KW-1133">Transmembrane helix</keyword>
<organism evidence="2 3">
    <name type="scientific">Halalkalibacter krulwichiae</name>
    <dbReference type="NCBI Taxonomy" id="199441"/>
    <lineage>
        <taxon>Bacteria</taxon>
        <taxon>Bacillati</taxon>
        <taxon>Bacillota</taxon>
        <taxon>Bacilli</taxon>
        <taxon>Bacillales</taxon>
        <taxon>Bacillaceae</taxon>
        <taxon>Halalkalibacter</taxon>
    </lineage>
</organism>
<keyword evidence="1" id="KW-0472">Membrane</keyword>
<reference evidence="2 3" key="1">
    <citation type="submission" date="2017-04" db="EMBL/GenBank/DDBJ databases">
        <title>Bacillus krulwichiae AM31D Genome sequencing and assembly.</title>
        <authorList>
            <person name="Krulwich T.A."/>
            <person name="Anastor L."/>
            <person name="Ehrlich R."/>
            <person name="Ehrlich G.D."/>
            <person name="Janto B."/>
        </authorList>
    </citation>
    <scope>NUCLEOTIDE SEQUENCE [LARGE SCALE GENOMIC DNA]</scope>
    <source>
        <strain evidence="2 3">AM31D</strain>
    </source>
</reference>
<dbReference type="Pfam" id="PF07098">
    <property type="entry name" value="DUF1360"/>
    <property type="match status" value="1"/>
</dbReference>
<keyword evidence="3" id="KW-1185">Reference proteome</keyword>
<protein>
    <submittedName>
        <fullName evidence="2">Sporulation protein YjcA</fullName>
    </submittedName>
</protein>
<feature type="transmembrane region" description="Helical" evidence="1">
    <location>
        <begin position="60"/>
        <end position="83"/>
    </location>
</feature>
<dbReference type="RefSeq" id="WP_066149320.1">
    <property type="nucleotide sequence ID" value="NZ_CP020814.1"/>
</dbReference>
<proteinExistence type="predicted"/>
<evidence type="ECO:0000313" key="3">
    <source>
        <dbReference type="Proteomes" id="UP000193006"/>
    </source>
</evidence>
<dbReference type="AlphaFoldDB" id="A0A1X9MB27"/>
<name>A0A1X9MB27_9BACI</name>
<keyword evidence="1" id="KW-0812">Transmembrane</keyword>
<dbReference type="STRING" id="199441.BkAM31D_12875"/>
<evidence type="ECO:0000313" key="2">
    <source>
        <dbReference type="EMBL" id="ARK30649.1"/>
    </source>
</evidence>
<evidence type="ECO:0000256" key="1">
    <source>
        <dbReference type="SAM" id="Phobius"/>
    </source>
</evidence>
<dbReference type="InterPro" id="IPR010773">
    <property type="entry name" value="Mycophage_PG1_Gp7"/>
</dbReference>
<dbReference type="KEGG" id="bkw:BkAM31D_12875"/>
<dbReference type="Proteomes" id="UP000193006">
    <property type="component" value="Chromosome"/>
</dbReference>